<dbReference type="Proteomes" id="UP000634229">
    <property type="component" value="Unassembled WGS sequence"/>
</dbReference>
<comment type="caution">
    <text evidence="3">The sequence shown here is derived from an EMBL/GenBank/DDBJ whole genome shotgun (WGS) entry which is preliminary data.</text>
</comment>
<evidence type="ECO:0000313" key="4">
    <source>
        <dbReference type="Proteomes" id="UP000634229"/>
    </source>
</evidence>
<name>A0ABS1NPI6_9ACTN</name>
<reference evidence="3 4" key="1">
    <citation type="submission" date="2021-01" db="EMBL/GenBank/DDBJ databases">
        <title>WGS of actinomycetes isolated from Thailand.</title>
        <authorList>
            <person name="Thawai C."/>
        </authorList>
    </citation>
    <scope>NUCLEOTIDE SEQUENCE [LARGE SCALE GENOMIC DNA]</scope>
    <source>
        <strain evidence="3 4">CA1R205</strain>
    </source>
</reference>
<feature type="region of interest" description="Disordered" evidence="1">
    <location>
        <begin position="1"/>
        <end position="22"/>
    </location>
</feature>
<dbReference type="EMBL" id="JAERRF010000036">
    <property type="protein sequence ID" value="MBL1101993.1"/>
    <property type="molecule type" value="Genomic_DNA"/>
</dbReference>
<dbReference type="Pfam" id="PF13546">
    <property type="entry name" value="DDE_5"/>
    <property type="match status" value="1"/>
</dbReference>
<sequence length="267" mass="29119">MGDALSPRHVVGAAADRAAQRRHPAEHLVDVVDTAAEQDPRCRSIAGRFRRVEPRASVRAYLLGLLSSVERKNCWQLAEQAGLVRPSRRSACCATPAGTPRRSVMTFRAYVADHLGTDDAVLSVDETGFVKKGRSSAGVQRQYPGTAGRIENSRVGVFLALATSRGRALIDRWLYLPEHSWCNDLERRHAAGIPEEVQFTTKPRLAAEMIEAALDAGITASWVTGDEAYGQDPAPADCSGGTRHRLRAGRRLFRPGPDQPGPHLSPR</sequence>
<keyword evidence="4" id="KW-1185">Reference proteome</keyword>
<dbReference type="PANTHER" id="PTHR33627">
    <property type="entry name" value="TRANSPOSASE"/>
    <property type="match status" value="1"/>
</dbReference>
<protein>
    <submittedName>
        <fullName evidence="3">Transposase</fullName>
    </submittedName>
</protein>
<dbReference type="InterPro" id="IPR039365">
    <property type="entry name" value="IS701-like"/>
</dbReference>
<accession>A0ABS1NPI6</accession>
<evidence type="ECO:0000256" key="1">
    <source>
        <dbReference type="SAM" id="MobiDB-lite"/>
    </source>
</evidence>
<dbReference type="InterPro" id="IPR038721">
    <property type="entry name" value="IS701-like_DDE_dom"/>
</dbReference>
<gene>
    <name evidence="3" type="ORF">JK363_36245</name>
</gene>
<evidence type="ECO:0000313" key="3">
    <source>
        <dbReference type="EMBL" id="MBL1101993.1"/>
    </source>
</evidence>
<organism evidence="3 4">
    <name type="scientific">Streptomyces coffeae</name>
    <dbReference type="NCBI Taxonomy" id="621382"/>
    <lineage>
        <taxon>Bacteria</taxon>
        <taxon>Bacillati</taxon>
        <taxon>Actinomycetota</taxon>
        <taxon>Actinomycetes</taxon>
        <taxon>Kitasatosporales</taxon>
        <taxon>Streptomycetaceae</taxon>
        <taxon>Streptomyces</taxon>
    </lineage>
</organism>
<dbReference type="PANTHER" id="PTHR33627:SF1">
    <property type="entry name" value="TRANSPOSASE"/>
    <property type="match status" value="1"/>
</dbReference>
<evidence type="ECO:0000259" key="2">
    <source>
        <dbReference type="Pfam" id="PF13546"/>
    </source>
</evidence>
<feature type="domain" description="Transposase IS701-like DDE" evidence="2">
    <location>
        <begin position="49"/>
        <end position="256"/>
    </location>
</feature>
<proteinExistence type="predicted"/>